<dbReference type="NCBIfam" id="TIGR01509">
    <property type="entry name" value="HAD-SF-IA-v3"/>
    <property type="match status" value="1"/>
</dbReference>
<dbReference type="Gene3D" id="3.40.50.1000">
    <property type="entry name" value="HAD superfamily/HAD-like"/>
    <property type="match status" value="1"/>
</dbReference>
<evidence type="ECO:0000313" key="2">
    <source>
        <dbReference type="Proteomes" id="UP000000496"/>
    </source>
</evidence>
<dbReference type="Pfam" id="PF00702">
    <property type="entry name" value="Hydrolase"/>
    <property type="match status" value="1"/>
</dbReference>
<reference key="1">
    <citation type="journal article" date="2011" name="Mol. Biol. Evol.">
        <title>Unity in variety -- the pan-genome of the Chlamydiae.</title>
        <authorList>
            <person name="Collingro A."/>
            <person name="Tischler P."/>
            <person name="Weinmaier T."/>
            <person name="Penz T."/>
            <person name="Heinz E."/>
            <person name="Brunham R.C."/>
            <person name="Read T.D."/>
            <person name="Bavoil P.M."/>
            <person name="Sachse K."/>
            <person name="Kahane S."/>
            <person name="Friedman M.G."/>
            <person name="Rattei T."/>
            <person name="Myers G.S.A."/>
            <person name="Horn M."/>
        </authorList>
    </citation>
    <scope>NUCLEOTIDE SEQUENCE</scope>
    <source>
        <strain>Z</strain>
    </source>
</reference>
<proteinExistence type="predicted"/>
<keyword evidence="2" id="KW-1185">Reference proteome</keyword>
<dbReference type="PANTHER" id="PTHR43611:SF3">
    <property type="entry name" value="FLAVIN MONONUCLEOTIDE HYDROLASE 1, CHLOROPLATIC"/>
    <property type="match status" value="1"/>
</dbReference>
<gene>
    <name evidence="1" type="ordered locus">SNE_A12760</name>
</gene>
<protein>
    <submittedName>
        <fullName evidence="1">Uncharacterized protein</fullName>
    </submittedName>
</protein>
<dbReference type="AlphaFoldDB" id="F8L8L6"/>
<dbReference type="PANTHER" id="PTHR43611">
    <property type="entry name" value="ALPHA-D-GLUCOSE 1-PHOSPHATE PHOSPHATASE"/>
    <property type="match status" value="1"/>
</dbReference>
<dbReference type="eggNOG" id="COG1011">
    <property type="taxonomic scope" value="Bacteria"/>
</dbReference>
<dbReference type="EMBL" id="FR872582">
    <property type="protein sequence ID" value="CCB89153.1"/>
    <property type="molecule type" value="Genomic_DNA"/>
</dbReference>
<dbReference type="SUPFAM" id="SSF56784">
    <property type="entry name" value="HAD-like"/>
    <property type="match status" value="1"/>
</dbReference>
<dbReference type="SFLD" id="SFLDG01129">
    <property type="entry name" value="C1.5:_HAD__Beta-PGM__Phosphata"/>
    <property type="match status" value="1"/>
</dbReference>
<dbReference type="KEGG" id="sng:SNE_A12760"/>
<sequence length="209" mass="23728">MTSSALFATSNTVLFDFGGVMTGEPNRVLVMNFLCESLELMPSEFEKANLEKRQAFVEHGINDLQFWLEYASKHNISLPKEWEQEFKGVLKNAIGINDEMYALVEELKSKKIPVALLSNIDKRLSTILRELDLYYPFEPCLLSCDIGAEKPDLRAYEVALNHLNTPAHQIVFFDDREENIEAAKQAGLDAILFESAAQAREELAKRNLL</sequence>
<accession>F8L8L6</accession>
<organism evidence="1 2">
    <name type="scientific">Simkania negevensis (strain ATCC VR-1471 / DSM 27360 / Z)</name>
    <dbReference type="NCBI Taxonomy" id="331113"/>
    <lineage>
        <taxon>Bacteria</taxon>
        <taxon>Pseudomonadati</taxon>
        <taxon>Chlamydiota</taxon>
        <taxon>Chlamydiia</taxon>
        <taxon>Parachlamydiales</taxon>
        <taxon>Simkaniaceae</taxon>
        <taxon>Simkania</taxon>
    </lineage>
</organism>
<dbReference type="PRINTS" id="PR00413">
    <property type="entry name" value="HADHALOGNASE"/>
</dbReference>
<dbReference type="CDD" id="cd02603">
    <property type="entry name" value="HAD_sEH-N_like"/>
    <property type="match status" value="1"/>
</dbReference>
<evidence type="ECO:0000313" key="1">
    <source>
        <dbReference type="EMBL" id="CCB89153.1"/>
    </source>
</evidence>
<dbReference type="InterPro" id="IPR023214">
    <property type="entry name" value="HAD_sf"/>
</dbReference>
<reference evidence="1 2" key="2">
    <citation type="journal article" date="2011" name="Mol. Biol. Evol.">
        <title>Unity in variety--the pan-genome of the Chlamydiae.</title>
        <authorList>
            <person name="Collingro A."/>
            <person name="Tischler P."/>
            <person name="Weinmaier T."/>
            <person name="Penz T."/>
            <person name="Heinz E."/>
            <person name="Brunham R.C."/>
            <person name="Read T.D."/>
            <person name="Bavoil P.M."/>
            <person name="Sachse K."/>
            <person name="Kahane S."/>
            <person name="Friedman M.G."/>
            <person name="Rattei T."/>
            <person name="Myers G.S."/>
            <person name="Horn M."/>
        </authorList>
    </citation>
    <scope>NUCLEOTIDE SEQUENCE [LARGE SCALE GENOMIC DNA]</scope>
    <source>
        <strain evidence="2">ATCC VR-1471 / Z</strain>
    </source>
</reference>
<dbReference type="HOGENOM" id="CLU_045011_9_1_0"/>
<dbReference type="InterPro" id="IPR036412">
    <property type="entry name" value="HAD-like_sf"/>
</dbReference>
<dbReference type="STRING" id="331113.SNE_A12760"/>
<dbReference type="SFLD" id="SFLDS00003">
    <property type="entry name" value="Haloacid_Dehalogenase"/>
    <property type="match status" value="1"/>
</dbReference>
<name>F8L8L6_SIMNZ</name>
<dbReference type="Proteomes" id="UP000000496">
    <property type="component" value="Chromosome gsn.131"/>
</dbReference>
<dbReference type="InterPro" id="IPR006439">
    <property type="entry name" value="HAD-SF_hydro_IA"/>
</dbReference>